<keyword evidence="5 8" id="KW-0812">Transmembrane</keyword>
<dbReference type="Pfam" id="PF01384">
    <property type="entry name" value="PHO4"/>
    <property type="match status" value="1"/>
</dbReference>
<evidence type="ECO:0000256" key="4">
    <source>
        <dbReference type="ARBA" id="ARBA00022592"/>
    </source>
</evidence>
<evidence type="ECO:0000256" key="1">
    <source>
        <dbReference type="ARBA" id="ARBA00004141"/>
    </source>
</evidence>
<protein>
    <recommendedName>
        <fullName evidence="8">Phosphate transporter</fullName>
    </recommendedName>
</protein>
<sequence>MPKAFGIGANDVANSFGTSVGSKVLTLKQACVLATIFEILGSILIGAKVSGTIRKGIMDPNVFEDSPKELMLGYVSALIGCCVWLILATVLNYPVSGTHSIVGATVGMAIVSKGFSVIAWKAILKIVASWFISPLLSGIVSLVMFVLIRKFILRADDPLKAGLKYLPFIYTITICINIGGILESSPPLLGLDKLPGWSKFVLTGVLSAIVYLTVWLIIVPLMKKKVEKQLANSLPHDDEKEQLETFDNETNNLCKTVSTQVDYVTLIISRNNEDSRIQEDKKKDLEEERQLIKNKSFHNSSLTVQSDAPIGEKKRIRTITAPSNIKDMFDYGDVNLTLRGYLHTIHTPAIRQQLTQKSNQKSNQTKDRLSITNSIGAGTTHSDRGGASLSKLFTQQSVPADVQMDNEVHIENKRGRFNLVPAHVDLKPIPAESLKSSMLELDDEVKENIDELPTKKDKKIDVDEFAHADPPEAAKLFSFLQVLTAVFGSFAHGGNDVSNAIGPLIGLYLIYQGKITQDSSTPEWILFYGGVGISVGLWILGRRVIKTIGEDLTKITASSGFVIELASAITVLGASLLNIPVSTTHCKVGSVVFTGRIRSKESVDWSLFRNIIIAWIVTVPVTGTIAGCCQFILKLIFISPQSAPLSS</sequence>
<evidence type="ECO:0000256" key="2">
    <source>
        <dbReference type="ARBA" id="ARBA00009916"/>
    </source>
</evidence>
<gene>
    <name evidence="10" type="ORF">OXX778_LOCUS1317</name>
</gene>
<feature type="transmembrane region" description="Helical" evidence="8">
    <location>
        <begin position="524"/>
        <end position="541"/>
    </location>
</feature>
<keyword evidence="6 8" id="KW-1133">Transmembrane helix</keyword>
<feature type="coiled-coil region" evidence="9">
    <location>
        <begin position="268"/>
        <end position="295"/>
    </location>
</feature>
<dbReference type="OrthoDB" id="260807at2759"/>
<evidence type="ECO:0000256" key="9">
    <source>
        <dbReference type="SAM" id="Coils"/>
    </source>
</evidence>
<keyword evidence="4 8" id="KW-0592">Phosphate transport</keyword>
<proteinExistence type="inferred from homology"/>
<evidence type="ECO:0000313" key="11">
    <source>
        <dbReference type="Proteomes" id="UP000663879"/>
    </source>
</evidence>
<dbReference type="GO" id="GO:0035435">
    <property type="term" value="P:phosphate ion transmembrane transport"/>
    <property type="evidence" value="ECO:0007669"/>
    <property type="project" value="TreeGrafter"/>
</dbReference>
<evidence type="ECO:0000313" key="10">
    <source>
        <dbReference type="EMBL" id="CAF0713250.1"/>
    </source>
</evidence>
<comment type="subcellular location">
    <subcellularLocation>
        <location evidence="1 8">Membrane</location>
        <topology evidence="1 8">Multi-pass membrane protein</topology>
    </subcellularLocation>
</comment>
<keyword evidence="11" id="KW-1185">Reference proteome</keyword>
<dbReference type="AlphaFoldDB" id="A0A813M764"/>
<dbReference type="PANTHER" id="PTHR11101">
    <property type="entry name" value="PHOSPHATE TRANSPORTER"/>
    <property type="match status" value="1"/>
</dbReference>
<evidence type="ECO:0000256" key="8">
    <source>
        <dbReference type="RuleBase" id="RU363058"/>
    </source>
</evidence>
<comment type="function">
    <text evidence="8">Sodium-phosphate symporter.</text>
</comment>
<feature type="transmembrane region" description="Helical" evidence="8">
    <location>
        <begin position="168"/>
        <end position="189"/>
    </location>
</feature>
<organism evidence="10 11">
    <name type="scientific">Brachionus calyciflorus</name>
    <dbReference type="NCBI Taxonomy" id="104777"/>
    <lineage>
        <taxon>Eukaryota</taxon>
        <taxon>Metazoa</taxon>
        <taxon>Spiralia</taxon>
        <taxon>Gnathifera</taxon>
        <taxon>Rotifera</taxon>
        <taxon>Eurotatoria</taxon>
        <taxon>Monogononta</taxon>
        <taxon>Pseudotrocha</taxon>
        <taxon>Ploima</taxon>
        <taxon>Brachionidae</taxon>
        <taxon>Brachionus</taxon>
    </lineage>
</organism>
<evidence type="ECO:0000256" key="5">
    <source>
        <dbReference type="ARBA" id="ARBA00022692"/>
    </source>
</evidence>
<feature type="transmembrane region" description="Helical" evidence="8">
    <location>
        <begin position="201"/>
        <end position="222"/>
    </location>
</feature>
<dbReference type="GO" id="GO:0005315">
    <property type="term" value="F:phosphate transmembrane transporter activity"/>
    <property type="evidence" value="ECO:0007669"/>
    <property type="project" value="InterPro"/>
</dbReference>
<name>A0A813M764_9BILA</name>
<dbReference type="PANTHER" id="PTHR11101:SF80">
    <property type="entry name" value="PHOSPHATE TRANSPORTER"/>
    <property type="match status" value="1"/>
</dbReference>
<dbReference type="EMBL" id="CAJNOC010000081">
    <property type="protein sequence ID" value="CAF0713250.1"/>
    <property type="molecule type" value="Genomic_DNA"/>
</dbReference>
<feature type="transmembrane region" description="Helical" evidence="8">
    <location>
        <begin position="101"/>
        <end position="120"/>
    </location>
</feature>
<feature type="transmembrane region" description="Helical" evidence="8">
    <location>
        <begin position="127"/>
        <end position="148"/>
    </location>
</feature>
<evidence type="ECO:0000256" key="3">
    <source>
        <dbReference type="ARBA" id="ARBA00022448"/>
    </source>
</evidence>
<feature type="transmembrane region" description="Helical" evidence="8">
    <location>
        <begin position="612"/>
        <end position="637"/>
    </location>
</feature>
<evidence type="ECO:0000256" key="6">
    <source>
        <dbReference type="ARBA" id="ARBA00022989"/>
    </source>
</evidence>
<feature type="transmembrane region" description="Helical" evidence="8">
    <location>
        <begin position="27"/>
        <end position="49"/>
    </location>
</feature>
<comment type="caution">
    <text evidence="10">The sequence shown here is derived from an EMBL/GenBank/DDBJ whole genome shotgun (WGS) entry which is preliminary data.</text>
</comment>
<dbReference type="Proteomes" id="UP000663879">
    <property type="component" value="Unassembled WGS sequence"/>
</dbReference>
<reference evidence="10" key="1">
    <citation type="submission" date="2021-02" db="EMBL/GenBank/DDBJ databases">
        <authorList>
            <person name="Nowell W R."/>
        </authorList>
    </citation>
    <scope>NUCLEOTIDE SEQUENCE</scope>
    <source>
        <strain evidence="10">Ploen Becks lab</strain>
    </source>
</reference>
<keyword evidence="7 8" id="KW-0472">Membrane</keyword>
<keyword evidence="3 8" id="KW-0813">Transport</keyword>
<evidence type="ECO:0000256" key="7">
    <source>
        <dbReference type="ARBA" id="ARBA00023136"/>
    </source>
</evidence>
<feature type="transmembrane region" description="Helical" evidence="8">
    <location>
        <begin position="70"/>
        <end position="95"/>
    </location>
</feature>
<keyword evidence="9" id="KW-0175">Coiled coil</keyword>
<feature type="transmembrane region" description="Helical" evidence="8">
    <location>
        <begin position="561"/>
        <end position="581"/>
    </location>
</feature>
<dbReference type="GO" id="GO:0016020">
    <property type="term" value="C:membrane"/>
    <property type="evidence" value="ECO:0007669"/>
    <property type="project" value="UniProtKB-SubCell"/>
</dbReference>
<accession>A0A813M764</accession>
<dbReference type="InterPro" id="IPR001204">
    <property type="entry name" value="Phos_transporter"/>
</dbReference>
<comment type="similarity">
    <text evidence="2 8">Belongs to the inorganic phosphate transporter (PiT) (TC 2.A.20) family.</text>
</comment>